<organism evidence="3 4">
    <name type="scientific">Camelina sativa</name>
    <name type="common">False flax</name>
    <name type="synonym">Myagrum sativum</name>
    <dbReference type="NCBI Taxonomy" id="90675"/>
    <lineage>
        <taxon>Eukaryota</taxon>
        <taxon>Viridiplantae</taxon>
        <taxon>Streptophyta</taxon>
        <taxon>Embryophyta</taxon>
        <taxon>Tracheophyta</taxon>
        <taxon>Spermatophyta</taxon>
        <taxon>Magnoliopsida</taxon>
        <taxon>eudicotyledons</taxon>
        <taxon>Gunneridae</taxon>
        <taxon>Pentapetalae</taxon>
        <taxon>rosids</taxon>
        <taxon>malvids</taxon>
        <taxon>Brassicales</taxon>
        <taxon>Brassicaceae</taxon>
        <taxon>Camelineae</taxon>
        <taxon>Camelina</taxon>
    </lineage>
</organism>
<protein>
    <submittedName>
        <fullName evidence="4">Myosin-17-like</fullName>
    </submittedName>
</protein>
<evidence type="ECO:0000313" key="3">
    <source>
        <dbReference type="Proteomes" id="UP000694864"/>
    </source>
</evidence>
<feature type="domain" description="Dilute" evidence="2">
    <location>
        <begin position="333"/>
        <end position="482"/>
    </location>
</feature>
<dbReference type="Gene3D" id="1.20.5.340">
    <property type="match status" value="1"/>
</dbReference>
<dbReference type="InterPro" id="IPR013103">
    <property type="entry name" value="RVT_2"/>
</dbReference>
<dbReference type="PANTHER" id="PTHR16027:SF11">
    <property type="entry name" value="DILUTE DOMAIN-CONTAINING PROTEIN"/>
    <property type="match status" value="1"/>
</dbReference>
<dbReference type="InterPro" id="IPR052072">
    <property type="entry name" value="Vascular_dev_regulator"/>
</dbReference>
<dbReference type="Proteomes" id="UP000694864">
    <property type="component" value="Chromosome 8"/>
</dbReference>
<gene>
    <name evidence="4" type="primary">LOC109125891</name>
</gene>
<dbReference type="InterPro" id="IPR043502">
    <property type="entry name" value="DNA/RNA_pol_sf"/>
</dbReference>
<dbReference type="PANTHER" id="PTHR16027">
    <property type="entry name" value="DILUTE DOMAIN-CONTAINING PROTEIN YPR089W"/>
    <property type="match status" value="1"/>
</dbReference>
<accession>A0ABM1QBT1</accession>
<reference evidence="4" key="2">
    <citation type="submission" date="2025-08" db="UniProtKB">
        <authorList>
            <consortium name="RefSeq"/>
        </authorList>
    </citation>
    <scope>IDENTIFICATION</scope>
    <source>
        <tissue evidence="4">Leaf</tissue>
    </source>
</reference>
<proteinExistence type="predicted"/>
<evidence type="ECO:0000259" key="2">
    <source>
        <dbReference type="PROSITE" id="PS51126"/>
    </source>
</evidence>
<dbReference type="RefSeq" id="XP_019084219.1">
    <property type="nucleotide sequence ID" value="XM_019228674.1"/>
</dbReference>
<dbReference type="PROSITE" id="PS51126">
    <property type="entry name" value="DILUTE"/>
    <property type="match status" value="1"/>
</dbReference>
<feature type="coiled-coil region" evidence="1">
    <location>
        <begin position="231"/>
        <end position="272"/>
    </location>
</feature>
<keyword evidence="3" id="KW-1185">Reference proteome</keyword>
<reference evidence="3" key="1">
    <citation type="journal article" date="2014" name="Nat. Commun.">
        <title>The emerging biofuel crop Camelina sativa retains a highly undifferentiated hexaploid genome structure.</title>
        <authorList>
            <person name="Kagale S."/>
            <person name="Koh C."/>
            <person name="Nixon J."/>
            <person name="Bollina V."/>
            <person name="Clarke W.E."/>
            <person name="Tuteja R."/>
            <person name="Spillane C."/>
            <person name="Robinson S.J."/>
            <person name="Links M.G."/>
            <person name="Clarke C."/>
            <person name="Higgins E.E."/>
            <person name="Huebert T."/>
            <person name="Sharpe A.G."/>
            <person name="Parkin I.A."/>
        </authorList>
    </citation>
    <scope>NUCLEOTIDE SEQUENCE [LARGE SCALE GENOMIC DNA]</scope>
    <source>
        <strain evidence="3">cv. DH55</strain>
    </source>
</reference>
<dbReference type="Pfam" id="PF07727">
    <property type="entry name" value="RVT_2"/>
    <property type="match status" value="1"/>
</dbReference>
<evidence type="ECO:0000256" key="1">
    <source>
        <dbReference type="SAM" id="Coils"/>
    </source>
</evidence>
<name>A0ABM1QBT1_CAMSA</name>
<evidence type="ECO:0000313" key="4">
    <source>
        <dbReference type="RefSeq" id="XP_019084219.1"/>
    </source>
</evidence>
<dbReference type="InterPro" id="IPR002710">
    <property type="entry name" value="Dilute_dom"/>
</dbReference>
<sequence length="482" mass="54637">MAPLIGIRHDSSHVVLISINKDWAIHQVDINNAFLQGTLNEEVYVSQPSGFVDKDHPHYVCRLRKALYGLKQAPRAWYIELRVFLLQSGFKTSLGDNSLFIYKHGLFYVYVLVYVDDIIIASPLPLVQKFNASLAARFSLKDLGPLSYFLGIEATRTSTGLHLMQRKYILDLLAKTKMLGAKPLNFVLFQLGRVVTEGSDLKLMDMDPFTEAIAKSIQAMHAMWLRVEEKINSLTSEVEALKASLQSERQDVEDLRKAFSEAEARNLDLATKLEIVSMRVDQLCDSENQAILVKCISQNLGYNNGGKPVVACVIYKCLLHWRSFELEKTNIFSRIVQTIASAIEVNNKELITDTNKVLAYWLSNSAMLVCLLQRTFRSSSVPSSSGVMRGVRVSSLDGKIQVVPKQPAMLFKKQLTGFVENIYGMIRDKLKEEIRRPLEFCKPPPSTLLYRKNWIGNWQPIVGSLRSYLNLMKANNVSLRIR</sequence>
<dbReference type="GeneID" id="109125891"/>
<keyword evidence="1" id="KW-0175">Coiled coil</keyword>
<dbReference type="SUPFAM" id="SSF56672">
    <property type="entry name" value="DNA/RNA polymerases"/>
    <property type="match status" value="1"/>
</dbReference>